<evidence type="ECO:0000256" key="9">
    <source>
        <dbReference type="ARBA" id="ARBA00023201"/>
    </source>
</evidence>
<keyword evidence="7 10" id="KW-0406">Ion transport</keyword>
<protein>
    <submittedName>
        <fullName evidence="12">Na+/H+ antiporter</fullName>
    </submittedName>
</protein>
<dbReference type="InterPro" id="IPR006153">
    <property type="entry name" value="Cation/H_exchanger_TM"/>
</dbReference>
<feature type="transmembrane region" description="Helical" evidence="10">
    <location>
        <begin position="112"/>
        <end position="134"/>
    </location>
</feature>
<keyword evidence="4 10" id="KW-0812">Transmembrane</keyword>
<keyword evidence="6 10" id="KW-0915">Sodium</keyword>
<dbReference type="Gene3D" id="6.10.140.1330">
    <property type="match status" value="1"/>
</dbReference>
<evidence type="ECO:0000313" key="13">
    <source>
        <dbReference type="Proteomes" id="UP000483035"/>
    </source>
</evidence>
<feature type="transmembrane region" description="Helical" evidence="10">
    <location>
        <begin position="83"/>
        <end position="106"/>
    </location>
</feature>
<sequence>MDAFTVSLLLIASVVASSILARMSPFVLPLPFVQIALGALIASVFDFQVHLDPSTFLLFLAPLLFLDGWRTPKDGLLRDKGTIAALAFGLVIFTVIGAGYFIHWMIPAMPLAVAFALASAISPTDAVAVSAIVARVPVAKRLVHILEGESLLNDASGLVCMRFAIAAAATGYFSITQAFGAFLWVATGGICIGTLVAFLATRGKDWASRRFGEETGSQILISLLIPFGAYILAERVEASGILAAVASGIVMSYEELAGRASATTRLQRTAVWNALQFAGNGVIFVLLGEQLPTIVSGAADVVQETDHAGQLWLIGYVLAIVLALLVLRALWVWGTLGLMLLRRQDSDERFQTPTWRVVAAASLAGVRGAVTLAGVFALPLTLNDGSPFPARDLAIFLAAGVIVVSLIAANLGLPYVLAGVTALPEPMRQREEDDARIAAARAAIEAIEQRLQNMPPSQRPVDLQMEIAARVMELYRQRLENRIKTGTNTDLARSMSEIERELHLIAIRAERAELYRVAHDNNLPEELTSQLIREVDLLESRFSTL</sequence>
<dbReference type="RefSeq" id="WP_163989423.1">
    <property type="nucleotide sequence ID" value="NZ_WUEY01000011.1"/>
</dbReference>
<feature type="transmembrane region" description="Helical" evidence="10">
    <location>
        <begin position="26"/>
        <end position="45"/>
    </location>
</feature>
<gene>
    <name evidence="12" type="ORF">GR212_22070</name>
</gene>
<evidence type="ECO:0000259" key="11">
    <source>
        <dbReference type="Pfam" id="PF00999"/>
    </source>
</evidence>
<evidence type="ECO:0000256" key="10">
    <source>
        <dbReference type="RuleBase" id="RU366002"/>
    </source>
</evidence>
<dbReference type="GO" id="GO:0005886">
    <property type="term" value="C:plasma membrane"/>
    <property type="evidence" value="ECO:0007669"/>
    <property type="project" value="UniProtKB-SubCell"/>
</dbReference>
<evidence type="ECO:0000256" key="8">
    <source>
        <dbReference type="ARBA" id="ARBA00023136"/>
    </source>
</evidence>
<dbReference type="NCBIfam" id="TIGR00831">
    <property type="entry name" value="a_cpa1"/>
    <property type="match status" value="1"/>
</dbReference>
<dbReference type="PANTHER" id="PTHR10110">
    <property type="entry name" value="SODIUM/HYDROGEN EXCHANGER"/>
    <property type="match status" value="1"/>
</dbReference>
<comment type="caution">
    <text evidence="12">The sequence shown here is derived from an EMBL/GenBank/DDBJ whole genome shotgun (WGS) entry which is preliminary data.</text>
</comment>
<dbReference type="PANTHER" id="PTHR10110:SF86">
    <property type="entry name" value="SODIUM_HYDROGEN EXCHANGER 7"/>
    <property type="match status" value="1"/>
</dbReference>
<dbReference type="GO" id="GO:0098719">
    <property type="term" value="P:sodium ion import across plasma membrane"/>
    <property type="evidence" value="ECO:0007669"/>
    <property type="project" value="TreeGrafter"/>
</dbReference>
<feature type="transmembrane region" description="Helical" evidence="10">
    <location>
        <begin position="311"/>
        <end position="336"/>
    </location>
</feature>
<reference evidence="12 13" key="1">
    <citation type="submission" date="2019-12" db="EMBL/GenBank/DDBJ databases">
        <title>Rhizobium genotypes associated with high levels of biological nitrogen fixation by grain legumes in a temperate-maritime cropping system.</title>
        <authorList>
            <person name="Maluk M."/>
            <person name="Francesc Ferrando Molina F."/>
            <person name="Lopez Del Egido L."/>
            <person name="Lafos M."/>
            <person name="Langarica-Fuentes A."/>
            <person name="Gebre Yohannes G."/>
            <person name="Young M.W."/>
            <person name="Martin P."/>
            <person name="Gantlett R."/>
            <person name="Kenicer G."/>
            <person name="Hawes C."/>
            <person name="Begg G.S."/>
            <person name="Quilliam R.S."/>
            <person name="Squire G.R."/>
            <person name="Poole P.S."/>
            <person name="Young P.W."/>
            <person name="Iannetta P.M."/>
            <person name="James E.K."/>
        </authorList>
    </citation>
    <scope>NUCLEOTIDE SEQUENCE [LARGE SCALE GENOMIC DNA]</scope>
    <source>
        <strain evidence="12 13">JHI1118</strain>
    </source>
</reference>
<evidence type="ECO:0000256" key="3">
    <source>
        <dbReference type="ARBA" id="ARBA00022475"/>
    </source>
</evidence>
<name>A0A6L9U8L7_9HYPH</name>
<comment type="similarity">
    <text evidence="10">Belongs to the monovalent cation:proton antiporter 1 (CPA1) transporter (TC 2.A.36) family.</text>
</comment>
<keyword evidence="2 10" id="KW-0813">Transport</keyword>
<feature type="transmembrane region" description="Helical" evidence="10">
    <location>
        <begin position="181"/>
        <end position="203"/>
    </location>
</feature>
<organism evidence="12 13">
    <name type="scientific">Rhizobium lusitanum</name>
    <dbReference type="NCBI Taxonomy" id="293958"/>
    <lineage>
        <taxon>Bacteria</taxon>
        <taxon>Pseudomonadati</taxon>
        <taxon>Pseudomonadota</taxon>
        <taxon>Alphaproteobacteria</taxon>
        <taxon>Hyphomicrobiales</taxon>
        <taxon>Rhizobiaceae</taxon>
        <taxon>Rhizobium/Agrobacterium group</taxon>
        <taxon>Rhizobium</taxon>
    </lineage>
</organism>
<keyword evidence="8 10" id="KW-0472">Membrane</keyword>
<keyword evidence="10" id="KW-0050">Antiport</keyword>
<feature type="transmembrane region" description="Helical" evidence="10">
    <location>
        <begin position="270"/>
        <end position="291"/>
    </location>
</feature>
<evidence type="ECO:0000256" key="1">
    <source>
        <dbReference type="ARBA" id="ARBA00004651"/>
    </source>
</evidence>
<accession>A0A6L9U8L7</accession>
<evidence type="ECO:0000256" key="4">
    <source>
        <dbReference type="ARBA" id="ARBA00022692"/>
    </source>
</evidence>
<dbReference type="EMBL" id="WUEY01000011">
    <property type="protein sequence ID" value="NEI72275.1"/>
    <property type="molecule type" value="Genomic_DNA"/>
</dbReference>
<dbReference type="GO" id="GO:0051453">
    <property type="term" value="P:regulation of intracellular pH"/>
    <property type="evidence" value="ECO:0007669"/>
    <property type="project" value="TreeGrafter"/>
</dbReference>
<keyword evidence="5 10" id="KW-1133">Transmembrane helix</keyword>
<keyword evidence="3" id="KW-1003">Cell membrane</keyword>
<comment type="subcellular location">
    <subcellularLocation>
        <location evidence="10">Cell inner membrane</location>
        <topology evidence="10">Multi-pass membrane protein</topology>
    </subcellularLocation>
    <subcellularLocation>
        <location evidence="1">Cell membrane</location>
        <topology evidence="1">Multi-pass membrane protein</topology>
    </subcellularLocation>
</comment>
<comment type="function">
    <text evidence="10">Na(+)/H(+) antiporter that extrudes sodium in exchange for external protons.</text>
</comment>
<dbReference type="Proteomes" id="UP000483035">
    <property type="component" value="Unassembled WGS sequence"/>
</dbReference>
<feature type="transmembrane region" description="Helical" evidence="10">
    <location>
        <begin position="394"/>
        <end position="420"/>
    </location>
</feature>
<evidence type="ECO:0000256" key="7">
    <source>
        <dbReference type="ARBA" id="ARBA00023065"/>
    </source>
</evidence>
<comment type="caution">
    <text evidence="10">Lacks conserved residue(s) required for the propagation of feature annotation.</text>
</comment>
<dbReference type="GO" id="GO:0015386">
    <property type="term" value="F:potassium:proton antiporter activity"/>
    <property type="evidence" value="ECO:0007669"/>
    <property type="project" value="TreeGrafter"/>
</dbReference>
<feature type="transmembrane region" description="Helical" evidence="10">
    <location>
        <begin position="357"/>
        <end position="382"/>
    </location>
</feature>
<feature type="domain" description="Cation/H+ exchanger transmembrane" evidence="11">
    <location>
        <begin position="14"/>
        <end position="416"/>
    </location>
</feature>
<evidence type="ECO:0000256" key="5">
    <source>
        <dbReference type="ARBA" id="ARBA00022989"/>
    </source>
</evidence>
<dbReference type="GO" id="GO:0015385">
    <property type="term" value="F:sodium:proton antiporter activity"/>
    <property type="evidence" value="ECO:0007669"/>
    <property type="project" value="InterPro"/>
</dbReference>
<dbReference type="AlphaFoldDB" id="A0A6L9U8L7"/>
<dbReference type="Pfam" id="PF00999">
    <property type="entry name" value="Na_H_Exchanger"/>
    <property type="match status" value="1"/>
</dbReference>
<dbReference type="InterPro" id="IPR018422">
    <property type="entry name" value="Cation/H_exchanger_CPA1"/>
</dbReference>
<evidence type="ECO:0000256" key="6">
    <source>
        <dbReference type="ARBA" id="ARBA00023053"/>
    </source>
</evidence>
<dbReference type="InterPro" id="IPR004705">
    <property type="entry name" value="Cation/H_exchanger_CPA1_bac"/>
</dbReference>
<keyword evidence="10" id="KW-0997">Cell inner membrane</keyword>
<evidence type="ECO:0000256" key="2">
    <source>
        <dbReference type="ARBA" id="ARBA00022448"/>
    </source>
</evidence>
<keyword evidence="9 10" id="KW-0739">Sodium transport</keyword>
<proteinExistence type="inferred from homology"/>
<evidence type="ECO:0000313" key="12">
    <source>
        <dbReference type="EMBL" id="NEI72275.1"/>
    </source>
</evidence>